<evidence type="ECO:0000313" key="2">
    <source>
        <dbReference type="EMBL" id="AIA85545.1"/>
    </source>
</evidence>
<dbReference type="EMBL" id="KF118284">
    <property type="protein sequence ID" value="AIA85545.1"/>
    <property type="molecule type" value="Genomic_DNA"/>
</dbReference>
<sequence length="147" mass="17303">MSDDSLAFVLFAPNKKEVYLIGDFNNWQKTEAFKMKKEGDRFRIRIGQLNAGREYICQYLIDDQLRIADPYANKIADPVYDKEISDQIYPGLLPYPEGKTTEIAMVVSTSDKQYNWKANGFIIPQPEKCRDLRTFDPRLYRSRYNER</sequence>
<feature type="domain" description="Glycoside hydrolase family 13 N-terminal" evidence="1">
    <location>
        <begin position="4"/>
        <end position="72"/>
    </location>
</feature>
<dbReference type="GO" id="GO:0004553">
    <property type="term" value="F:hydrolase activity, hydrolyzing O-glycosyl compounds"/>
    <property type="evidence" value="ECO:0007669"/>
    <property type="project" value="InterPro"/>
</dbReference>
<accession>A0A060BXL8</accession>
<dbReference type="Gene3D" id="2.60.40.10">
    <property type="entry name" value="Immunoglobulins"/>
    <property type="match status" value="1"/>
</dbReference>
<dbReference type="InterPro" id="IPR004193">
    <property type="entry name" value="Glyco_hydro_13_N"/>
</dbReference>
<dbReference type="AlphaFoldDB" id="A0A060BXL8"/>
<reference evidence="2" key="1">
    <citation type="journal article" date="2013" name="Environ. Microbiol.">
        <title>Seasonally variable intestinal metagenomes of the red palm weevil (Rhynchophorus ferrugineus).</title>
        <authorList>
            <person name="Jia S."/>
            <person name="Zhang X."/>
            <person name="Zhang G."/>
            <person name="Yin A."/>
            <person name="Zhang S."/>
            <person name="Li F."/>
            <person name="Wang L."/>
            <person name="Zhao D."/>
            <person name="Yun Q."/>
            <person name="Tala"/>
            <person name="Wang J."/>
            <person name="Sun G."/>
            <person name="Baabdullah M."/>
            <person name="Yu X."/>
            <person name="Hu S."/>
            <person name="Al-Mssallem I.S."/>
            <person name="Yu J."/>
        </authorList>
    </citation>
    <scope>NUCLEOTIDE SEQUENCE</scope>
</reference>
<dbReference type="Pfam" id="PF02922">
    <property type="entry name" value="CBM_48"/>
    <property type="match status" value="1"/>
</dbReference>
<evidence type="ECO:0000259" key="1">
    <source>
        <dbReference type="Pfam" id="PF02922"/>
    </source>
</evidence>
<name>A0A060BXL8_9BACT</name>
<organism evidence="2">
    <name type="scientific">uncultured Marivirga sp</name>
    <dbReference type="NCBI Taxonomy" id="1123707"/>
    <lineage>
        <taxon>Bacteria</taxon>
        <taxon>Pseudomonadati</taxon>
        <taxon>Bacteroidota</taxon>
        <taxon>Cytophagia</taxon>
        <taxon>Cytophagales</taxon>
        <taxon>Marivirgaceae</taxon>
        <taxon>Marivirga</taxon>
        <taxon>environmental samples</taxon>
    </lineage>
</organism>
<proteinExistence type="predicted"/>
<protein>
    <submittedName>
        <fullName evidence="2">CAZy families CBM48|GH13 protein</fullName>
    </submittedName>
</protein>
<dbReference type="SUPFAM" id="SSF81296">
    <property type="entry name" value="E set domains"/>
    <property type="match status" value="1"/>
</dbReference>
<dbReference type="InterPro" id="IPR014756">
    <property type="entry name" value="Ig_E-set"/>
</dbReference>
<feature type="non-terminal residue" evidence="2">
    <location>
        <position position="147"/>
    </location>
</feature>
<dbReference type="GO" id="GO:0005975">
    <property type="term" value="P:carbohydrate metabolic process"/>
    <property type="evidence" value="ECO:0007669"/>
    <property type="project" value="InterPro"/>
</dbReference>
<dbReference type="InterPro" id="IPR013783">
    <property type="entry name" value="Ig-like_fold"/>
</dbReference>